<sequence length="1782" mass="195993">MSLAADLQEAFSRYYATNYALRSPGLAADRAELLALPDQVFKEPLIEPVIPYPSTDDMVETAIRAGYSEAVATTVGDALFRKHARPGESAKLRRHQAESILVNRGVGEVGKHNIVVTSGTGSGKTEAILLPILLRLVAESETWENPGPVNTWWKGGGYSPIRKNESRQAALRALILYPTNALVEDQLTRLRLAFRRISQSMPQARLWLGRYTGATPGNNVMPKIGAASGVVGRVMEDLRDLENEFASLTRSGLVSDEDLSLFTDPAEHEMVARWDMVQSPPDVMVSNFSMINAILMRDFEAPMFRQTHEWLEESEDHVFTLAVDELHSYRGSSGSEIALLLRRLMDRLGLETDSPQLRIIGASASLNDDSQGLEFLEEFFGTSRSTFAVSSGQPKTLHANLPLATSEILKQASDGTLQSRSAELSEALAVACFDESERRYRAQYLTTLADRVFGGEDSEQRALAAVMSAIAEGDEVGVPLRGHIFARVLSGLWACSNRYCEGVEDGRRDEYRNVGKAFSRPISVCDDCGSRVLELILCSECGDTSLGGYILPQGEGEESLSATPSGVLADPPGLLTNRRRADYRWFWPTADGVEPIGVRKTWAAKGFKLGWAPARLTADGRLTQQGDDGTNGWVLNVAGKPGAEATPAVPGRCPQCGQENRQDDGFTSGSVFTPLQGHATSPSQSTSVYLRQLPRLLGERPEDYRTIVFTDNRDTAARTAASLSAQQFKDILVQNVVRGLKDVAQTDTADLLIRYLDDSEGLTAAEEARVMHVMKSNKAAYKAATRVSIGHFDASDEATLQELRDQDSTAISWPDLRVRVESSFVELGVSPGGPIPYAQAIQGVPWYRYFDPPREGQWVPEGPTQSDQVRQKLERMLDEELASQIFDGGRRDIESVGVAWLQANVDNEGSGLDGDISQQVASSCLRILGMAGIHEGRRQYNADGIKVPSPVARYLENVSALHGVDATQLENWVYAAFKSSGYFKEGWVLSLHGPSVPVAFAPVADHQWTCQRCGFVHLHPSAGVCTNRGCNFSGLIARRRSDVETDYYGWLGTRDVRRIAVAELTAQTKPAAEQRKRQRWFKGIQLPEPEENNLTCQLDVLSVTTTMEVGVDIGTLNATVMANMPPQRFNYQQRVGRAGRAGQAFSFAVTSCRDSAHDEYYFNNAYRMTGDLPPQPFLDLGRERILRRVAAAEFLKQAFASLGADAPAWGPSSLHGSFGTTETWPRYRTRVEEWLATSPTIAAITKRVSGYTKVSQPQLLAIENWARTELVSTIDQAIELSDKTENELSLVLALSGLLPLFGFPTRVRNLYFEPVGGRNIDDSVVADRPLSMAITNYAPGAEVVRDGLMHLGAGFAHYAKKGTAWVPADPLGPRHSVVKCRSCNKTSLGHESADVTTSEGSCMNCGGPADEFDLYEPRGFRSTYRDRPFRLDGSRSQGRSDPTFVPAGSPTEEHSVLAVDVKLYEQSQILQYNDYRGDLFELKRQPDESVIAVNKGLYGPKWKGQPSGGVELGRAAIGEIKTTDTMTLDLARAKTSNGGLYIGADDLPAGLSAMWSFAEVLRSGAKSLLDIDPQEMQIGLDVYSREKHPMARAFMSDTLDNGAGYAIEIAKADNVEVLLLDTRERITERFENNGHLSCTTSCPDCLRTWDNQRRHGVLDWRLALDVLDLSAGFDLNLRRWFSRTEELRSLVAPIHDGAQIVTAGTFEVPVVTLDEDGIGVVIGHPLWFRNGEETDAQRQAMSEAAQELPGLQLSQSDHVEFEKNALSVLVRALDRNGKYEWV</sequence>
<evidence type="ECO:0000256" key="2">
    <source>
        <dbReference type="ARBA" id="ARBA00022840"/>
    </source>
</evidence>
<evidence type="ECO:0000313" key="7">
    <source>
        <dbReference type="Proteomes" id="UP001219037"/>
    </source>
</evidence>
<evidence type="ECO:0000256" key="1">
    <source>
        <dbReference type="ARBA" id="ARBA00022741"/>
    </source>
</evidence>
<dbReference type="GO" id="GO:0004386">
    <property type="term" value="F:helicase activity"/>
    <property type="evidence" value="ECO:0007669"/>
    <property type="project" value="UniProtKB-KW"/>
</dbReference>
<keyword evidence="6" id="KW-0347">Helicase</keyword>
<dbReference type="PANTHER" id="PTHR47957:SF3">
    <property type="entry name" value="ATP-DEPENDENT HELICASE HRQ1"/>
    <property type="match status" value="1"/>
</dbReference>
<evidence type="ECO:0000259" key="4">
    <source>
        <dbReference type="PROSITE" id="PS51192"/>
    </source>
</evidence>
<dbReference type="SMART" id="SM00487">
    <property type="entry name" value="DEXDc"/>
    <property type="match status" value="1"/>
</dbReference>
<dbReference type="Gene3D" id="3.40.50.300">
    <property type="entry name" value="P-loop containing nucleotide triphosphate hydrolases"/>
    <property type="match status" value="2"/>
</dbReference>
<dbReference type="InterPro" id="IPR014001">
    <property type="entry name" value="Helicase_ATP-bd"/>
</dbReference>
<accession>A0ABY8H7R7</accession>
<feature type="domain" description="Helicase C-terminal" evidence="5">
    <location>
        <begin position="1008"/>
        <end position="1181"/>
    </location>
</feature>
<dbReference type="InterPro" id="IPR027417">
    <property type="entry name" value="P-loop_NTPase"/>
</dbReference>
<dbReference type="EMBL" id="CP121252">
    <property type="protein sequence ID" value="WFP17197.1"/>
    <property type="molecule type" value="Genomic_DNA"/>
</dbReference>
<dbReference type="PROSITE" id="PS51194">
    <property type="entry name" value="HELICASE_CTER"/>
    <property type="match status" value="1"/>
</dbReference>
<evidence type="ECO:0000313" key="6">
    <source>
        <dbReference type="EMBL" id="WFP17197.1"/>
    </source>
</evidence>
<gene>
    <name evidence="6" type="ORF">P8192_03470</name>
</gene>
<dbReference type="SMART" id="SM00490">
    <property type="entry name" value="HELICc"/>
    <property type="match status" value="1"/>
</dbReference>
<evidence type="ECO:0000259" key="5">
    <source>
        <dbReference type="PROSITE" id="PS51194"/>
    </source>
</evidence>
<dbReference type="Pfam" id="PF00271">
    <property type="entry name" value="Helicase_C"/>
    <property type="match status" value="1"/>
</dbReference>
<name>A0ABY8H7R7_9MICC</name>
<protein>
    <submittedName>
        <fullName evidence="6">DEAD/DEAH box helicase</fullName>
    </submittedName>
</protein>
<keyword evidence="7" id="KW-1185">Reference proteome</keyword>
<keyword evidence="6" id="KW-0378">Hydrolase</keyword>
<dbReference type="InterPro" id="IPR011545">
    <property type="entry name" value="DEAD/DEAH_box_helicase_dom"/>
</dbReference>
<dbReference type="SUPFAM" id="SSF52540">
    <property type="entry name" value="P-loop containing nucleoside triphosphate hydrolases"/>
    <property type="match status" value="2"/>
</dbReference>
<dbReference type="Pfam" id="PF00270">
    <property type="entry name" value="DEAD"/>
    <property type="match status" value="1"/>
</dbReference>
<dbReference type="InterPro" id="IPR001650">
    <property type="entry name" value="Helicase_C-like"/>
</dbReference>
<dbReference type="PROSITE" id="PS51192">
    <property type="entry name" value="HELICASE_ATP_BIND_1"/>
    <property type="match status" value="1"/>
</dbReference>
<organism evidence="6 7">
    <name type="scientific">Citricoccus muralis</name>
    <dbReference type="NCBI Taxonomy" id="169134"/>
    <lineage>
        <taxon>Bacteria</taxon>
        <taxon>Bacillati</taxon>
        <taxon>Actinomycetota</taxon>
        <taxon>Actinomycetes</taxon>
        <taxon>Micrococcales</taxon>
        <taxon>Micrococcaceae</taxon>
        <taxon>Citricoccus</taxon>
    </lineage>
</organism>
<proteinExistence type="predicted"/>
<dbReference type="RefSeq" id="WP_278158538.1">
    <property type="nucleotide sequence ID" value="NZ_CP121252.1"/>
</dbReference>
<reference evidence="6 7" key="1">
    <citation type="submission" date="2023-04" db="EMBL/GenBank/DDBJ databases">
        <title>Funneling lignin-derived compounds into biodiesel using alkali-halophilic Citricoccus sp. P2.</title>
        <authorList>
            <person name="Luo C.-B."/>
        </authorList>
    </citation>
    <scope>NUCLEOTIDE SEQUENCE [LARGE SCALE GENOMIC DNA]</scope>
    <source>
        <strain evidence="6 7">P2</strain>
    </source>
</reference>
<evidence type="ECO:0000256" key="3">
    <source>
        <dbReference type="SAM" id="MobiDB-lite"/>
    </source>
</evidence>
<keyword evidence="1" id="KW-0547">Nucleotide-binding</keyword>
<feature type="region of interest" description="Disordered" evidence="3">
    <location>
        <begin position="1426"/>
        <end position="1451"/>
    </location>
</feature>
<dbReference type="PANTHER" id="PTHR47957">
    <property type="entry name" value="ATP-DEPENDENT HELICASE HRQ1"/>
    <property type="match status" value="1"/>
</dbReference>
<keyword evidence="2" id="KW-0067">ATP-binding</keyword>
<feature type="domain" description="Helicase ATP-binding" evidence="4">
    <location>
        <begin position="105"/>
        <end position="384"/>
    </location>
</feature>
<dbReference type="Proteomes" id="UP001219037">
    <property type="component" value="Chromosome"/>
</dbReference>